<dbReference type="RefSeq" id="WP_126582708.1">
    <property type="nucleotide sequence ID" value="NZ_BIFR01000002.1"/>
</dbReference>
<feature type="transmembrane region" description="Helical" evidence="8">
    <location>
        <begin position="86"/>
        <end position="105"/>
    </location>
</feature>
<dbReference type="GO" id="GO:0005886">
    <property type="term" value="C:plasma membrane"/>
    <property type="evidence" value="ECO:0007669"/>
    <property type="project" value="UniProtKB-SubCell"/>
</dbReference>
<keyword evidence="3" id="KW-0808">Transferase</keyword>
<organism evidence="9 10">
    <name type="scientific">Tengunoibacter tsumagoiensis</name>
    <dbReference type="NCBI Taxonomy" id="2014871"/>
    <lineage>
        <taxon>Bacteria</taxon>
        <taxon>Bacillati</taxon>
        <taxon>Chloroflexota</taxon>
        <taxon>Ktedonobacteria</taxon>
        <taxon>Ktedonobacterales</taxon>
        <taxon>Dictyobacteraceae</taxon>
        <taxon>Tengunoibacter</taxon>
    </lineage>
</organism>
<feature type="transmembrane region" description="Helical" evidence="8">
    <location>
        <begin position="428"/>
        <end position="447"/>
    </location>
</feature>
<keyword evidence="6 8" id="KW-0472">Membrane</keyword>
<comment type="subcellular location">
    <subcellularLocation>
        <location evidence="1">Cell membrane</location>
        <topology evidence="1">Multi-pass membrane protein</topology>
    </subcellularLocation>
</comment>
<evidence type="ECO:0000256" key="8">
    <source>
        <dbReference type="SAM" id="Phobius"/>
    </source>
</evidence>
<evidence type="ECO:0000256" key="6">
    <source>
        <dbReference type="ARBA" id="ARBA00023136"/>
    </source>
</evidence>
<gene>
    <name evidence="9" type="ORF">KTT_50770</name>
</gene>
<feature type="transmembrane region" description="Helical" evidence="8">
    <location>
        <begin position="21"/>
        <end position="42"/>
    </location>
</feature>
<keyword evidence="10" id="KW-1185">Reference proteome</keyword>
<dbReference type="AlphaFoldDB" id="A0A402A807"/>
<evidence type="ECO:0008006" key="11">
    <source>
        <dbReference type="Google" id="ProtNLM"/>
    </source>
</evidence>
<comment type="similarity">
    <text evidence="7">Belongs to the glycosyltransferase 87 family.</text>
</comment>
<dbReference type="Pfam" id="PF09594">
    <property type="entry name" value="GT87"/>
    <property type="match status" value="1"/>
</dbReference>
<feature type="transmembrane region" description="Helical" evidence="8">
    <location>
        <begin position="343"/>
        <end position="365"/>
    </location>
</feature>
<feature type="transmembrane region" description="Helical" evidence="8">
    <location>
        <begin position="454"/>
        <end position="473"/>
    </location>
</feature>
<feature type="transmembrane region" description="Helical" evidence="8">
    <location>
        <begin position="253"/>
        <end position="275"/>
    </location>
</feature>
<proteinExistence type="inferred from homology"/>
<dbReference type="GO" id="GO:0016758">
    <property type="term" value="F:hexosyltransferase activity"/>
    <property type="evidence" value="ECO:0007669"/>
    <property type="project" value="InterPro"/>
</dbReference>
<sequence length="492" mass="55658">MTQSITAPYRETPPSSYRHPWRTSAILGLLLLLSLGCASVLARIAHPGDTKDGLFLGLWLVSFLPYLAACLLIVRTGPAVGKWRWVEWGCLIAGALLLRVIFIPIDPNLSRDSWRYVWDARITLHGYSPLATTPNNPIFVQWQDVIYQNSRYRNVPSLYPPTAQGIYVLSYLLFPSNLYGLKGIFMLFDLGSCVLLALLLRRQGLDPRRVIFYAWCPLPIVEFAMQGHVDVTTITFMLLVFWFDPIQKPWGRILTGFFIAMATMTKFYPLLLLIVVWRPRDWALLASCFGSIVLGYIPFLVLGHGQVVGFFSHYASEQGGNAGPIQLTSYLLGLLFLRRNMPWILSLQTLINLAVVSAAVVIVCIQRMRGKISKEGACLVLIVSVFACSSHVFPWYVAALVPWLPFGIGSLWAQRSDQQKRPLHTRSIAYACGWYFACISVIGYFCVTPNQWYAYDLVTYGVVCIGLGFILWYERESIAETVKNWSSLRDKR</sequence>
<accession>A0A402A807</accession>
<dbReference type="InterPro" id="IPR018584">
    <property type="entry name" value="GT87"/>
</dbReference>
<keyword evidence="5 8" id="KW-1133">Transmembrane helix</keyword>
<evidence type="ECO:0000256" key="5">
    <source>
        <dbReference type="ARBA" id="ARBA00022989"/>
    </source>
</evidence>
<dbReference type="EMBL" id="BIFR01000002">
    <property type="protein sequence ID" value="GCE15218.1"/>
    <property type="molecule type" value="Genomic_DNA"/>
</dbReference>
<reference evidence="10" key="1">
    <citation type="submission" date="2018-12" db="EMBL/GenBank/DDBJ databases">
        <title>Tengunoibacter tsumagoiensis gen. nov., sp. nov., Dictyobacter kobayashii sp. nov., D. alpinus sp. nov., and D. joshuensis sp. nov. and description of Dictyobacteraceae fam. nov. within the order Ktedonobacterales isolated from Tengu-no-mugimeshi.</title>
        <authorList>
            <person name="Wang C.M."/>
            <person name="Zheng Y."/>
            <person name="Sakai Y."/>
            <person name="Toyoda A."/>
            <person name="Minakuchi Y."/>
            <person name="Abe K."/>
            <person name="Yokota A."/>
            <person name="Yabe S."/>
        </authorList>
    </citation>
    <scope>NUCLEOTIDE SEQUENCE [LARGE SCALE GENOMIC DNA]</scope>
    <source>
        <strain evidence="10">Uno3</strain>
    </source>
</reference>
<dbReference type="OrthoDB" id="3362857at2"/>
<evidence type="ECO:0000256" key="2">
    <source>
        <dbReference type="ARBA" id="ARBA00022475"/>
    </source>
</evidence>
<feature type="transmembrane region" description="Helical" evidence="8">
    <location>
        <begin position="179"/>
        <end position="200"/>
    </location>
</feature>
<comment type="caution">
    <text evidence="9">The sequence shown here is derived from an EMBL/GenBank/DDBJ whole genome shotgun (WGS) entry which is preliminary data.</text>
</comment>
<keyword evidence="2" id="KW-1003">Cell membrane</keyword>
<protein>
    <recommendedName>
        <fullName evidence="11">DUF2029 domain-containing protein</fullName>
    </recommendedName>
</protein>
<keyword evidence="4 8" id="KW-0812">Transmembrane</keyword>
<name>A0A402A807_9CHLR</name>
<evidence type="ECO:0000256" key="4">
    <source>
        <dbReference type="ARBA" id="ARBA00022692"/>
    </source>
</evidence>
<feature type="transmembrane region" description="Helical" evidence="8">
    <location>
        <begin position="377"/>
        <end position="397"/>
    </location>
</feature>
<dbReference type="Proteomes" id="UP000287352">
    <property type="component" value="Unassembled WGS sequence"/>
</dbReference>
<evidence type="ECO:0000313" key="9">
    <source>
        <dbReference type="EMBL" id="GCE15218.1"/>
    </source>
</evidence>
<evidence type="ECO:0000256" key="3">
    <source>
        <dbReference type="ARBA" id="ARBA00022679"/>
    </source>
</evidence>
<evidence type="ECO:0000313" key="10">
    <source>
        <dbReference type="Proteomes" id="UP000287352"/>
    </source>
</evidence>
<evidence type="ECO:0000256" key="1">
    <source>
        <dbReference type="ARBA" id="ARBA00004651"/>
    </source>
</evidence>
<feature type="transmembrane region" description="Helical" evidence="8">
    <location>
        <begin position="54"/>
        <end position="74"/>
    </location>
</feature>
<feature type="transmembrane region" description="Helical" evidence="8">
    <location>
        <begin position="212"/>
        <end position="241"/>
    </location>
</feature>
<evidence type="ECO:0000256" key="7">
    <source>
        <dbReference type="ARBA" id="ARBA00024033"/>
    </source>
</evidence>
<feature type="transmembrane region" description="Helical" evidence="8">
    <location>
        <begin position="282"/>
        <end position="302"/>
    </location>
</feature>